<evidence type="ECO:0000313" key="2">
    <source>
        <dbReference type="Proteomes" id="UP000187209"/>
    </source>
</evidence>
<dbReference type="AlphaFoldDB" id="A0A1R2BCE0"/>
<dbReference type="Proteomes" id="UP000187209">
    <property type="component" value="Unassembled WGS sequence"/>
</dbReference>
<reference evidence="1 2" key="1">
    <citation type="submission" date="2016-11" db="EMBL/GenBank/DDBJ databases">
        <title>The macronuclear genome of Stentor coeruleus: a giant cell with tiny introns.</title>
        <authorList>
            <person name="Slabodnick M."/>
            <person name="Ruby J.G."/>
            <person name="Reiff S.B."/>
            <person name="Swart E.C."/>
            <person name="Gosai S."/>
            <person name="Prabakaran S."/>
            <person name="Witkowska E."/>
            <person name="Larue G.E."/>
            <person name="Fisher S."/>
            <person name="Freeman R.M."/>
            <person name="Gunawardena J."/>
            <person name="Chu W."/>
            <person name="Stover N.A."/>
            <person name="Gregory B.D."/>
            <person name="Nowacki M."/>
            <person name="Derisi J."/>
            <person name="Roy S.W."/>
            <person name="Marshall W.F."/>
            <person name="Sood P."/>
        </authorList>
    </citation>
    <scope>NUCLEOTIDE SEQUENCE [LARGE SCALE GENOMIC DNA]</scope>
    <source>
        <strain evidence="1">WM001</strain>
    </source>
</reference>
<name>A0A1R2BCE0_9CILI</name>
<gene>
    <name evidence="1" type="ORF">SteCoe_26650</name>
</gene>
<accession>A0A1R2BCE0</accession>
<keyword evidence="2" id="KW-1185">Reference proteome</keyword>
<sequence length="73" mass="8232">MFEENKIINYLKNFQCCNSVTISKSSEICLPTTVPESTPRRQRNISIHLSSRSSALSNSKIFSSMKFDVSGNE</sequence>
<evidence type="ECO:0000313" key="1">
    <source>
        <dbReference type="EMBL" id="OMJ74433.1"/>
    </source>
</evidence>
<protein>
    <submittedName>
        <fullName evidence="1">Uncharacterized protein</fullName>
    </submittedName>
</protein>
<comment type="caution">
    <text evidence="1">The sequence shown here is derived from an EMBL/GenBank/DDBJ whole genome shotgun (WGS) entry which is preliminary data.</text>
</comment>
<organism evidence="1 2">
    <name type="scientific">Stentor coeruleus</name>
    <dbReference type="NCBI Taxonomy" id="5963"/>
    <lineage>
        <taxon>Eukaryota</taxon>
        <taxon>Sar</taxon>
        <taxon>Alveolata</taxon>
        <taxon>Ciliophora</taxon>
        <taxon>Postciliodesmatophora</taxon>
        <taxon>Heterotrichea</taxon>
        <taxon>Heterotrichida</taxon>
        <taxon>Stentoridae</taxon>
        <taxon>Stentor</taxon>
    </lineage>
</organism>
<proteinExistence type="predicted"/>
<dbReference type="EMBL" id="MPUH01000752">
    <property type="protein sequence ID" value="OMJ74433.1"/>
    <property type="molecule type" value="Genomic_DNA"/>
</dbReference>